<evidence type="ECO:0000256" key="7">
    <source>
        <dbReference type="SAM" id="Phobius"/>
    </source>
</evidence>
<evidence type="ECO:0000256" key="6">
    <source>
        <dbReference type="ARBA" id="ARBA00023136"/>
    </source>
</evidence>
<gene>
    <name evidence="10" type="ORF">BGW36DRAFT_395337</name>
</gene>
<keyword evidence="4" id="KW-0256">Endoplasmic reticulum</keyword>
<sequence length="286" mass="30843">MRWLQCAVQLGLLAAAAPSVYAASWGFTDATVSVNSKSATGNVKESLKENTPLSKPIALSGPDSLKLLLTAQEGRSAKRPHQAFLLLKDTANGLDVSYPLTVKDSGKSKVELTQKDLPVQFLSSPHPVDAEIVIGSFGASDPYRKLAFQLSLGNEGQPAAKSDEVERYRKLPEIHHIFKDDPKSPNIIITLVFLLATLLAVPVLAATWFFLDANLNHLPTALRAAPVPHMVFVGSVVGLEGIFFLYYTAWNLFQTLPAALIVGAIAYVSGSRALGEVQARRLAGQR</sequence>
<evidence type="ECO:0000256" key="8">
    <source>
        <dbReference type="SAM" id="SignalP"/>
    </source>
</evidence>
<proteinExistence type="predicted"/>
<comment type="caution">
    <text evidence="10">The sequence shown here is derived from an EMBL/GenBank/DDBJ whole genome shotgun (WGS) entry which is preliminary data.</text>
</comment>
<name>A0AAD4KSN9_9EURO</name>
<dbReference type="GO" id="GO:0006487">
    <property type="term" value="P:protein N-linked glycosylation"/>
    <property type="evidence" value="ECO:0007669"/>
    <property type="project" value="TreeGrafter"/>
</dbReference>
<feature type="chain" id="PRO_5044250239" evidence="8">
    <location>
        <begin position="23"/>
        <end position="286"/>
    </location>
</feature>
<keyword evidence="5 7" id="KW-1133">Transmembrane helix</keyword>
<dbReference type="PANTHER" id="PTHR12640">
    <property type="entry name" value="RIBOPHORIN II"/>
    <property type="match status" value="1"/>
</dbReference>
<dbReference type="Proteomes" id="UP001201262">
    <property type="component" value="Unassembled WGS sequence"/>
</dbReference>
<keyword evidence="2 7" id="KW-0812">Transmembrane</keyword>
<keyword evidence="11" id="KW-1185">Reference proteome</keyword>
<dbReference type="InterPro" id="IPR008814">
    <property type="entry name" value="Swp1"/>
</dbReference>
<dbReference type="Pfam" id="PF25147">
    <property type="entry name" value="Ribophorin_II_C"/>
    <property type="match status" value="1"/>
</dbReference>
<organism evidence="10 11">
    <name type="scientific">Talaromyces proteolyticus</name>
    <dbReference type="NCBI Taxonomy" id="1131652"/>
    <lineage>
        <taxon>Eukaryota</taxon>
        <taxon>Fungi</taxon>
        <taxon>Dikarya</taxon>
        <taxon>Ascomycota</taxon>
        <taxon>Pezizomycotina</taxon>
        <taxon>Eurotiomycetes</taxon>
        <taxon>Eurotiomycetidae</taxon>
        <taxon>Eurotiales</taxon>
        <taxon>Trichocomaceae</taxon>
        <taxon>Talaromyces</taxon>
        <taxon>Talaromyces sect. Bacilispori</taxon>
    </lineage>
</organism>
<evidence type="ECO:0000256" key="4">
    <source>
        <dbReference type="ARBA" id="ARBA00022824"/>
    </source>
</evidence>
<evidence type="ECO:0000256" key="5">
    <source>
        <dbReference type="ARBA" id="ARBA00022989"/>
    </source>
</evidence>
<feature type="transmembrane region" description="Helical" evidence="7">
    <location>
        <begin position="187"/>
        <end position="211"/>
    </location>
</feature>
<dbReference type="AlphaFoldDB" id="A0AAD4KSN9"/>
<evidence type="ECO:0000256" key="2">
    <source>
        <dbReference type="ARBA" id="ARBA00022692"/>
    </source>
</evidence>
<protein>
    <submittedName>
        <fullName evidence="10">Oligosaccharyltransferase subunit ribophorin II</fullName>
    </submittedName>
</protein>
<keyword evidence="6 7" id="KW-0472">Membrane</keyword>
<dbReference type="PANTHER" id="PTHR12640:SF0">
    <property type="entry name" value="DOLICHYL-DIPHOSPHOOLIGOSACCHARIDE--PROTEIN GLYCOSYLTRANSFERASE SUBUNIT 2"/>
    <property type="match status" value="1"/>
</dbReference>
<feature type="transmembrane region" description="Helical" evidence="7">
    <location>
        <begin position="231"/>
        <end position="250"/>
    </location>
</feature>
<evidence type="ECO:0000256" key="3">
    <source>
        <dbReference type="ARBA" id="ARBA00022729"/>
    </source>
</evidence>
<dbReference type="RefSeq" id="XP_046073903.1">
    <property type="nucleotide sequence ID" value="XM_046218031.1"/>
</dbReference>
<dbReference type="GO" id="GO:0008250">
    <property type="term" value="C:oligosaccharyltransferase complex"/>
    <property type="evidence" value="ECO:0007669"/>
    <property type="project" value="InterPro"/>
</dbReference>
<reference evidence="10" key="1">
    <citation type="submission" date="2021-12" db="EMBL/GenBank/DDBJ databases">
        <title>Convergent genome expansion in fungi linked to evolution of root-endophyte symbiosis.</title>
        <authorList>
            <consortium name="DOE Joint Genome Institute"/>
            <person name="Ke Y.-H."/>
            <person name="Bonito G."/>
            <person name="Liao H.-L."/>
            <person name="Looney B."/>
            <person name="Rojas-Flechas A."/>
            <person name="Nash J."/>
            <person name="Hameed K."/>
            <person name="Schadt C."/>
            <person name="Martin F."/>
            <person name="Crous P.W."/>
            <person name="Miettinen O."/>
            <person name="Magnuson J.K."/>
            <person name="Labbe J."/>
            <person name="Jacobson D."/>
            <person name="Doktycz M.J."/>
            <person name="Veneault-Fourrey C."/>
            <person name="Kuo A."/>
            <person name="Mondo S."/>
            <person name="Calhoun S."/>
            <person name="Riley R."/>
            <person name="Ohm R."/>
            <person name="LaButti K."/>
            <person name="Andreopoulos B."/>
            <person name="Pangilinan J."/>
            <person name="Nolan M."/>
            <person name="Tritt A."/>
            <person name="Clum A."/>
            <person name="Lipzen A."/>
            <person name="Daum C."/>
            <person name="Barry K."/>
            <person name="Grigoriev I.V."/>
            <person name="Vilgalys R."/>
        </authorList>
    </citation>
    <scope>NUCLEOTIDE SEQUENCE</scope>
    <source>
        <strain evidence="10">PMI_201</strain>
    </source>
</reference>
<feature type="domain" description="Ribophorin II C-terminal" evidence="9">
    <location>
        <begin position="178"/>
        <end position="281"/>
    </location>
</feature>
<dbReference type="InterPro" id="IPR056790">
    <property type="entry name" value="Ribophorin_II_C"/>
</dbReference>
<feature type="signal peptide" evidence="8">
    <location>
        <begin position="1"/>
        <end position="22"/>
    </location>
</feature>
<comment type="subcellular location">
    <subcellularLocation>
        <location evidence="1">Endoplasmic reticulum membrane</location>
        <topology evidence="1">Multi-pass membrane protein</topology>
    </subcellularLocation>
</comment>
<keyword evidence="3 8" id="KW-0732">Signal</keyword>
<dbReference type="GeneID" id="70248318"/>
<evidence type="ECO:0000313" key="10">
    <source>
        <dbReference type="EMBL" id="KAH8700197.1"/>
    </source>
</evidence>
<accession>A0AAD4KSN9</accession>
<evidence type="ECO:0000256" key="1">
    <source>
        <dbReference type="ARBA" id="ARBA00004477"/>
    </source>
</evidence>
<evidence type="ECO:0000313" key="11">
    <source>
        <dbReference type="Proteomes" id="UP001201262"/>
    </source>
</evidence>
<dbReference type="EMBL" id="JAJTJA010000004">
    <property type="protein sequence ID" value="KAH8700197.1"/>
    <property type="molecule type" value="Genomic_DNA"/>
</dbReference>
<evidence type="ECO:0000259" key="9">
    <source>
        <dbReference type="Pfam" id="PF25147"/>
    </source>
</evidence>